<feature type="non-terminal residue" evidence="1">
    <location>
        <position position="79"/>
    </location>
</feature>
<evidence type="ECO:0000313" key="1">
    <source>
        <dbReference type="EMBL" id="KAH9306786.1"/>
    </source>
</evidence>
<dbReference type="EMBL" id="JAHRHJ020000008">
    <property type="protein sequence ID" value="KAH9306786.1"/>
    <property type="molecule type" value="Genomic_DNA"/>
</dbReference>
<comment type="caution">
    <text evidence="1">The sequence shown here is derived from an EMBL/GenBank/DDBJ whole genome shotgun (WGS) entry which is preliminary data.</text>
</comment>
<sequence>NRLGCDSPTPIAQLVEDSGIAFATGFPISVQCADTVFACGACFNLESKEILNAHGKVVARLDSEAISTALRIPTIEGAN</sequence>
<dbReference type="AlphaFoldDB" id="A0AA38KKZ8"/>
<accession>A0AA38KKZ8</accession>
<reference evidence="1 2" key="1">
    <citation type="journal article" date="2021" name="Nat. Plants">
        <title>The Taxus genome provides insights into paclitaxel biosynthesis.</title>
        <authorList>
            <person name="Xiong X."/>
            <person name="Gou J."/>
            <person name="Liao Q."/>
            <person name="Li Y."/>
            <person name="Zhou Q."/>
            <person name="Bi G."/>
            <person name="Li C."/>
            <person name="Du R."/>
            <person name="Wang X."/>
            <person name="Sun T."/>
            <person name="Guo L."/>
            <person name="Liang H."/>
            <person name="Lu P."/>
            <person name="Wu Y."/>
            <person name="Zhang Z."/>
            <person name="Ro D.K."/>
            <person name="Shang Y."/>
            <person name="Huang S."/>
            <person name="Yan J."/>
        </authorList>
    </citation>
    <scope>NUCLEOTIDE SEQUENCE [LARGE SCALE GENOMIC DNA]</scope>
    <source>
        <strain evidence="1">Ta-2019</strain>
    </source>
</reference>
<protein>
    <submittedName>
        <fullName evidence="1">Uncharacterized protein</fullName>
    </submittedName>
</protein>
<name>A0AA38KKZ8_TAXCH</name>
<evidence type="ECO:0000313" key="2">
    <source>
        <dbReference type="Proteomes" id="UP000824469"/>
    </source>
</evidence>
<feature type="non-terminal residue" evidence="1">
    <location>
        <position position="1"/>
    </location>
</feature>
<keyword evidence="2" id="KW-1185">Reference proteome</keyword>
<organism evidence="1 2">
    <name type="scientific">Taxus chinensis</name>
    <name type="common">Chinese yew</name>
    <name type="synonym">Taxus wallichiana var. chinensis</name>
    <dbReference type="NCBI Taxonomy" id="29808"/>
    <lineage>
        <taxon>Eukaryota</taxon>
        <taxon>Viridiplantae</taxon>
        <taxon>Streptophyta</taxon>
        <taxon>Embryophyta</taxon>
        <taxon>Tracheophyta</taxon>
        <taxon>Spermatophyta</taxon>
        <taxon>Pinopsida</taxon>
        <taxon>Pinidae</taxon>
        <taxon>Conifers II</taxon>
        <taxon>Cupressales</taxon>
        <taxon>Taxaceae</taxon>
        <taxon>Taxus</taxon>
    </lineage>
</organism>
<gene>
    <name evidence="1" type="ORF">KI387_011190</name>
</gene>
<proteinExistence type="predicted"/>
<dbReference type="Proteomes" id="UP000824469">
    <property type="component" value="Unassembled WGS sequence"/>
</dbReference>